<comment type="similarity">
    <text evidence="7 10">Belongs to the fluoride channel Fluc/FEX (TC 1.A.43) family.</text>
</comment>
<evidence type="ECO:0000256" key="8">
    <source>
        <dbReference type="ARBA" id="ARBA00035585"/>
    </source>
</evidence>
<proteinExistence type="inferred from homology"/>
<feature type="binding site" evidence="10">
    <location>
        <position position="99"/>
    </location>
    <ligand>
        <name>Na(+)</name>
        <dbReference type="ChEBI" id="CHEBI:29101"/>
        <note>structural</note>
    </ligand>
</feature>
<keyword evidence="3 10" id="KW-0812">Transmembrane</keyword>
<comment type="catalytic activity">
    <reaction evidence="8">
        <text>fluoride(in) = fluoride(out)</text>
        <dbReference type="Rhea" id="RHEA:76159"/>
        <dbReference type="ChEBI" id="CHEBI:17051"/>
    </reaction>
    <physiologicalReaction direction="left-to-right" evidence="8">
        <dbReference type="Rhea" id="RHEA:76160"/>
    </physiologicalReaction>
</comment>
<evidence type="ECO:0000256" key="1">
    <source>
        <dbReference type="ARBA" id="ARBA00004651"/>
    </source>
</evidence>
<reference evidence="11" key="1">
    <citation type="submission" date="2022-10" db="EMBL/GenBank/DDBJ databases">
        <title>Whole-Genome Sequencing of Brachybacterium huguangmaarense BRM-3, Isolated from Betula schmidtii.</title>
        <authorList>
            <person name="Haam D."/>
        </authorList>
    </citation>
    <scope>NUCLEOTIDE SEQUENCE</scope>
    <source>
        <strain evidence="11">BRM-3</strain>
    </source>
</reference>
<organism evidence="11 12">
    <name type="scientific">Brachybacterium huguangmaarense</name>
    <dbReference type="NCBI Taxonomy" id="1652028"/>
    <lineage>
        <taxon>Bacteria</taxon>
        <taxon>Bacillati</taxon>
        <taxon>Actinomycetota</taxon>
        <taxon>Actinomycetes</taxon>
        <taxon>Micrococcales</taxon>
        <taxon>Dermabacteraceae</taxon>
        <taxon>Brachybacterium</taxon>
    </lineage>
</organism>
<keyword evidence="10" id="KW-0915">Sodium</keyword>
<keyword evidence="10" id="KW-0479">Metal-binding</keyword>
<accession>A0ABY6G325</accession>
<keyword evidence="10" id="KW-0406">Ion transport</keyword>
<comment type="function">
    <text evidence="9 10">Fluoride-specific ion channel. Important for reducing fluoride concentration in the cell, thus reducing its toxicity.</text>
</comment>
<evidence type="ECO:0000256" key="4">
    <source>
        <dbReference type="ARBA" id="ARBA00022989"/>
    </source>
</evidence>
<keyword evidence="12" id="KW-1185">Reference proteome</keyword>
<evidence type="ECO:0000256" key="6">
    <source>
        <dbReference type="ARBA" id="ARBA00023303"/>
    </source>
</evidence>
<protein>
    <recommendedName>
        <fullName evidence="10">Fluoride-specific ion channel FluC</fullName>
    </recommendedName>
</protein>
<evidence type="ECO:0000256" key="9">
    <source>
        <dbReference type="ARBA" id="ARBA00049940"/>
    </source>
</evidence>
<dbReference type="Pfam" id="PF02537">
    <property type="entry name" value="CRCB"/>
    <property type="match status" value="1"/>
</dbReference>
<dbReference type="Proteomes" id="UP001164305">
    <property type="component" value="Chromosome"/>
</dbReference>
<keyword evidence="5 10" id="KW-0472">Membrane</keyword>
<evidence type="ECO:0000256" key="7">
    <source>
        <dbReference type="ARBA" id="ARBA00035120"/>
    </source>
</evidence>
<dbReference type="PANTHER" id="PTHR28259:SF1">
    <property type="entry name" value="FLUORIDE EXPORT PROTEIN 1-RELATED"/>
    <property type="match status" value="1"/>
</dbReference>
<keyword evidence="2 10" id="KW-1003">Cell membrane</keyword>
<dbReference type="InterPro" id="IPR003691">
    <property type="entry name" value="FluC"/>
</dbReference>
<evidence type="ECO:0000256" key="10">
    <source>
        <dbReference type="HAMAP-Rule" id="MF_00454"/>
    </source>
</evidence>
<dbReference type="HAMAP" id="MF_00454">
    <property type="entry name" value="FluC"/>
    <property type="match status" value="1"/>
</dbReference>
<feature type="transmembrane region" description="Helical" evidence="10">
    <location>
        <begin position="121"/>
        <end position="148"/>
    </location>
</feature>
<keyword evidence="4 10" id="KW-1133">Transmembrane helix</keyword>
<keyword evidence="10" id="KW-0813">Transport</keyword>
<dbReference type="PANTHER" id="PTHR28259">
    <property type="entry name" value="FLUORIDE EXPORT PROTEIN 1-RELATED"/>
    <property type="match status" value="1"/>
</dbReference>
<sequence length="160" mass="16561">MNTDTGPDAGGRPLRRRPPDRLLGFAALVGLGSMVGTLLRASIEQGFAGAAATWPWPTFVINLVGSLVLGALLETLGRLGQDTGRRRVVRLAGGTGVIGGFTTYSTYALEIDQLARSGDLLLAVLYAVISLVAGVAAAAIGLAAATALMDRRSASREQVR</sequence>
<dbReference type="EMBL" id="CP107020">
    <property type="protein sequence ID" value="UYG17609.1"/>
    <property type="molecule type" value="Genomic_DNA"/>
</dbReference>
<comment type="subcellular location">
    <subcellularLocation>
        <location evidence="1 10">Cell membrane</location>
        <topology evidence="1 10">Multi-pass membrane protein</topology>
    </subcellularLocation>
</comment>
<feature type="binding site" evidence="10">
    <location>
        <position position="102"/>
    </location>
    <ligand>
        <name>Na(+)</name>
        <dbReference type="ChEBI" id="CHEBI:29101"/>
        <note>structural</note>
    </ligand>
</feature>
<evidence type="ECO:0000313" key="12">
    <source>
        <dbReference type="Proteomes" id="UP001164305"/>
    </source>
</evidence>
<feature type="transmembrane region" description="Helical" evidence="10">
    <location>
        <begin position="22"/>
        <end position="43"/>
    </location>
</feature>
<evidence type="ECO:0000256" key="5">
    <source>
        <dbReference type="ARBA" id="ARBA00023136"/>
    </source>
</evidence>
<feature type="transmembrane region" description="Helical" evidence="10">
    <location>
        <begin position="55"/>
        <end position="76"/>
    </location>
</feature>
<keyword evidence="6 10" id="KW-0407">Ion channel</keyword>
<evidence type="ECO:0000256" key="3">
    <source>
        <dbReference type="ARBA" id="ARBA00022692"/>
    </source>
</evidence>
<name>A0ABY6G325_9MICO</name>
<gene>
    <name evidence="10" type="primary">fluC</name>
    <name evidence="10" type="synonym">crcB</name>
    <name evidence="11" type="ORF">BRM3_04020</name>
</gene>
<feature type="transmembrane region" description="Helical" evidence="10">
    <location>
        <begin position="88"/>
        <end position="109"/>
    </location>
</feature>
<evidence type="ECO:0000256" key="2">
    <source>
        <dbReference type="ARBA" id="ARBA00022475"/>
    </source>
</evidence>
<evidence type="ECO:0000313" key="11">
    <source>
        <dbReference type="EMBL" id="UYG17609.1"/>
    </source>
</evidence>
<comment type="activity regulation">
    <text evidence="10">Na(+) is not transported, but it plays an essential structural role and its presence is essential for fluoride channel function.</text>
</comment>
<dbReference type="RefSeq" id="WP_263594818.1">
    <property type="nucleotide sequence ID" value="NZ_CP107020.1"/>
</dbReference>